<dbReference type="Proteomes" id="UP001163328">
    <property type="component" value="Chromosome"/>
</dbReference>
<sequence>MAFLKKLTFTENTDIYIWKITEDFDFLIKNVILKPESLNRVNSMKSESHRKGFLAVRMLLQHCGYTDHDLWYDETGKPNLIDGKKISITHSFDYSVIAISNQDIGVDIELCREKVIRISNKFAKELFVTTLLPNEKTRTLTFIWGAKESIFKIMNEPGISFLDHIMVQEINLNKNKTNAVLEFNNQTVLFDIFYTELDNYCLVYAEKNEKQLTL</sequence>
<dbReference type="RefSeq" id="WP_264432946.1">
    <property type="nucleotide sequence ID" value="NZ_CP081495.1"/>
</dbReference>
<reference evidence="1" key="1">
    <citation type="submission" date="2021-08" db="EMBL/GenBank/DDBJ databases">
        <title>Flavobacterium sp. strain CC-SYL302.</title>
        <authorList>
            <person name="Lin S.-Y."/>
            <person name="Lee T.-H."/>
            <person name="Young C.-C."/>
        </authorList>
    </citation>
    <scope>NUCLEOTIDE SEQUENCE</scope>
    <source>
        <strain evidence="1">CC-SYL302</strain>
    </source>
</reference>
<keyword evidence="2" id="KW-1185">Reference proteome</keyword>
<dbReference type="EMBL" id="CP081495">
    <property type="protein sequence ID" value="UYW00818.1"/>
    <property type="molecule type" value="Genomic_DNA"/>
</dbReference>
<proteinExistence type="predicted"/>
<gene>
    <name evidence="1" type="ORF">K5I29_09915</name>
</gene>
<evidence type="ECO:0000313" key="2">
    <source>
        <dbReference type="Proteomes" id="UP001163328"/>
    </source>
</evidence>
<dbReference type="Gene3D" id="3.90.470.20">
    <property type="entry name" value="4'-phosphopantetheinyl transferase domain"/>
    <property type="match status" value="2"/>
</dbReference>
<evidence type="ECO:0000313" key="1">
    <source>
        <dbReference type="EMBL" id="UYW00818.1"/>
    </source>
</evidence>
<organism evidence="1 2">
    <name type="scientific">Flavobacterium agricola</name>
    <dbReference type="NCBI Taxonomy" id="2870839"/>
    <lineage>
        <taxon>Bacteria</taxon>
        <taxon>Pseudomonadati</taxon>
        <taxon>Bacteroidota</taxon>
        <taxon>Flavobacteriia</taxon>
        <taxon>Flavobacteriales</taxon>
        <taxon>Flavobacteriaceae</taxon>
        <taxon>Flavobacterium</taxon>
    </lineage>
</organism>
<name>A0ABY6M1S0_9FLAO</name>
<accession>A0ABY6M1S0</accession>
<dbReference type="SUPFAM" id="SSF56214">
    <property type="entry name" value="4'-phosphopantetheinyl transferase"/>
    <property type="match status" value="2"/>
</dbReference>
<dbReference type="GO" id="GO:0016740">
    <property type="term" value="F:transferase activity"/>
    <property type="evidence" value="ECO:0007669"/>
    <property type="project" value="UniProtKB-KW"/>
</dbReference>
<protein>
    <submittedName>
        <fullName evidence="1">4'-phosphopantetheinyl transferase superfamily protein</fullName>
    </submittedName>
</protein>
<dbReference type="InterPro" id="IPR037143">
    <property type="entry name" value="4-PPantetheinyl_Trfase_dom_sf"/>
</dbReference>
<keyword evidence="1" id="KW-0808">Transferase</keyword>